<feature type="chain" id="PRO_5034870534" description="Beta-microseminoprotein" evidence="1">
    <location>
        <begin position="18"/>
        <end position="81"/>
    </location>
</feature>
<keyword evidence="3" id="KW-1185">Reference proteome</keyword>
<keyword evidence="1" id="KW-0732">Signal</keyword>
<reference evidence="2" key="2">
    <citation type="submission" date="2025-08" db="UniProtKB">
        <authorList>
            <consortium name="Ensembl"/>
        </authorList>
    </citation>
    <scope>IDENTIFICATION</scope>
</reference>
<sequence>MFLSILFFLFFFSPLDGRYVIPTYCTDPFDETIYQSGTKWRTSNCMDCYCEMGGFECCQTNHLYIVPGCKRVLTQHLCAWF</sequence>
<reference evidence="2" key="3">
    <citation type="submission" date="2025-09" db="UniProtKB">
        <authorList>
            <consortium name="Ensembl"/>
        </authorList>
    </citation>
    <scope>IDENTIFICATION</scope>
</reference>
<proteinExistence type="predicted"/>
<dbReference type="Proteomes" id="UP000694620">
    <property type="component" value="Chromosome 1"/>
</dbReference>
<evidence type="ECO:0008006" key="4">
    <source>
        <dbReference type="Google" id="ProtNLM"/>
    </source>
</evidence>
<dbReference type="AlphaFoldDB" id="A0A8C4X2E3"/>
<evidence type="ECO:0000313" key="2">
    <source>
        <dbReference type="Ensembl" id="ENSECRP00000000449.1"/>
    </source>
</evidence>
<accession>A0A8C4X2E3</accession>
<feature type="signal peptide" evidence="1">
    <location>
        <begin position="1"/>
        <end position="17"/>
    </location>
</feature>
<evidence type="ECO:0000313" key="3">
    <source>
        <dbReference type="Proteomes" id="UP000694620"/>
    </source>
</evidence>
<dbReference type="Gene3D" id="2.60.40.1900">
    <property type="entry name" value="Beta-microseminoprotein (PSP94) domain"/>
    <property type="match status" value="1"/>
</dbReference>
<organism evidence="2 3">
    <name type="scientific">Erpetoichthys calabaricus</name>
    <name type="common">Rope fish</name>
    <name type="synonym">Calamoichthys calabaricus</name>
    <dbReference type="NCBI Taxonomy" id="27687"/>
    <lineage>
        <taxon>Eukaryota</taxon>
        <taxon>Metazoa</taxon>
        <taxon>Chordata</taxon>
        <taxon>Craniata</taxon>
        <taxon>Vertebrata</taxon>
        <taxon>Euteleostomi</taxon>
        <taxon>Actinopterygii</taxon>
        <taxon>Polypteriformes</taxon>
        <taxon>Polypteridae</taxon>
        <taxon>Erpetoichthys</taxon>
    </lineage>
</organism>
<name>A0A8C4X2E3_ERPCA</name>
<evidence type="ECO:0000256" key="1">
    <source>
        <dbReference type="SAM" id="SignalP"/>
    </source>
</evidence>
<dbReference type="Ensembl" id="ENSECRT00000000460.1">
    <property type="protein sequence ID" value="ENSECRP00000000449.1"/>
    <property type="gene ID" value="ENSECRG00000000263.1"/>
</dbReference>
<reference evidence="2" key="1">
    <citation type="submission" date="2021-06" db="EMBL/GenBank/DDBJ databases">
        <authorList>
            <consortium name="Wellcome Sanger Institute Data Sharing"/>
        </authorList>
    </citation>
    <scope>NUCLEOTIDE SEQUENCE [LARGE SCALE GENOMIC DNA]</scope>
</reference>
<protein>
    <recommendedName>
        <fullName evidence="4">Beta-microseminoprotein</fullName>
    </recommendedName>
</protein>